<comment type="subcellular location">
    <subcellularLocation>
        <location evidence="2">Peroxisome</location>
    </subcellularLocation>
</comment>
<evidence type="ECO:0000256" key="6">
    <source>
        <dbReference type="ARBA" id="ARBA00022832"/>
    </source>
</evidence>
<evidence type="ECO:0000259" key="14">
    <source>
        <dbReference type="Pfam" id="PF02770"/>
    </source>
</evidence>
<dbReference type="Pfam" id="PF22924">
    <property type="entry name" value="ACOX_C_alpha1"/>
    <property type="match status" value="1"/>
</dbReference>
<evidence type="ECO:0000313" key="17">
    <source>
        <dbReference type="Proteomes" id="UP001626550"/>
    </source>
</evidence>
<feature type="domain" description="Acyl-CoA oxidase C-alpha1" evidence="15">
    <location>
        <begin position="253"/>
        <end position="407"/>
    </location>
</feature>
<evidence type="ECO:0000256" key="5">
    <source>
        <dbReference type="ARBA" id="ARBA00022827"/>
    </source>
</evidence>
<comment type="similarity">
    <text evidence="3 10">Belongs to the acyl-CoA oxidase family.</text>
</comment>
<dbReference type="SUPFAM" id="SSF47203">
    <property type="entry name" value="Acyl-CoA dehydrogenase C-terminal domain-like"/>
    <property type="match status" value="2"/>
</dbReference>
<comment type="caution">
    <text evidence="16">The sequence shown here is derived from an EMBL/GenBank/DDBJ whole genome shotgun (WGS) entry which is preliminary data.</text>
</comment>
<accession>A0ABD2QF03</accession>
<keyword evidence="4 10" id="KW-0285">Flavoprotein</keyword>
<dbReference type="GO" id="GO:0006631">
    <property type="term" value="P:fatty acid metabolic process"/>
    <property type="evidence" value="ECO:0007669"/>
    <property type="project" value="UniProtKB-KW"/>
</dbReference>
<keyword evidence="9" id="KW-0576">Peroxisome</keyword>
<name>A0ABD2QF03_9PLAT</name>
<dbReference type="InterPro" id="IPR046373">
    <property type="entry name" value="Acyl-CoA_Oxase/DH_mid-dom_sf"/>
</dbReference>
<keyword evidence="6" id="KW-0276">Fatty acid metabolism</keyword>
<keyword evidence="7" id="KW-0560">Oxidoreductase</keyword>
<dbReference type="Gene3D" id="1.20.140.10">
    <property type="entry name" value="Butyryl-CoA Dehydrogenase, subunit A, domain 3"/>
    <property type="match status" value="2"/>
</dbReference>
<dbReference type="InterPro" id="IPR055060">
    <property type="entry name" value="ACOX_C_alpha1"/>
</dbReference>
<dbReference type="InterPro" id="IPR006091">
    <property type="entry name" value="Acyl-CoA_Oxase/DH_mid-dom"/>
</dbReference>
<proteinExistence type="inferred from homology"/>
<sequence length="598" mass="66231">MRDSLRDYLLDSSMTPQYNIPLHDEREAALLRLKKLCDKGYISVLDFNKDPRRIFAAHELSAIVDPSMTTKMTVQFNLFGGTILKLGTKKHHDRLLAGIDTLKDVGCFGLTELGYGNNAVEMETTATFTDSGFTINTPSDKASKYWITNGALHAHHCVVFAQLYIHGKRYGVHAFLVPIRDKNLQVLPNVTIEEMGYKMGLNGVDNARLSFDNVSIPHEGLLDAHSQVSATGNYTTTLGDSERARFLKVADQLLSGRICIASMSLGATKASLAIAFRYAASRLCVGESGKSDSPILSYQLQQATLIPLLARAYALNFGLNAVMDSFASYSTGHGAKSQISHSDVVIMCCALKPLVSWNLNQTANICRERCGGQGYLSHNRFGTFLGLAHAAMTAEGDNAVLMQKVAKEQLTSLMKRGLSPQPVSFNGELLADCAYLAELMEQREQHAFSVLAKQMPKDKKQFFLSWMGQLNGPIQQASRAYAENLCAREMLRAVDKCSSDEATKSVLQDLFRLYVIDVFKREDTQAIFQYSVPGQFFQQMDTQANSLVEKIAPHVIDLSGDSFGLNPHLLRAPIATNWIDYNSKDSHRKGEVSGWNHW</sequence>
<dbReference type="PIRSF" id="PIRSF000168">
    <property type="entry name" value="Acyl-CoA_oxidase"/>
    <property type="match status" value="1"/>
</dbReference>
<dbReference type="FunFam" id="2.40.110.10:FF:000005">
    <property type="entry name" value="Acyl-coenzyme A oxidase"/>
    <property type="match status" value="1"/>
</dbReference>
<dbReference type="GO" id="GO:0005777">
    <property type="term" value="C:peroxisome"/>
    <property type="evidence" value="ECO:0007669"/>
    <property type="project" value="UniProtKB-SubCell"/>
</dbReference>
<evidence type="ECO:0000259" key="13">
    <source>
        <dbReference type="Pfam" id="PF01756"/>
    </source>
</evidence>
<evidence type="ECO:0000256" key="4">
    <source>
        <dbReference type="ARBA" id="ARBA00022630"/>
    </source>
</evidence>
<evidence type="ECO:0000256" key="3">
    <source>
        <dbReference type="ARBA" id="ARBA00006288"/>
    </source>
</evidence>
<evidence type="ECO:0000256" key="9">
    <source>
        <dbReference type="ARBA" id="ARBA00023140"/>
    </source>
</evidence>
<evidence type="ECO:0000256" key="10">
    <source>
        <dbReference type="PIRNR" id="PIRNR000168"/>
    </source>
</evidence>
<evidence type="ECO:0000256" key="8">
    <source>
        <dbReference type="ARBA" id="ARBA00023098"/>
    </source>
</evidence>
<dbReference type="GO" id="GO:0016491">
    <property type="term" value="F:oxidoreductase activity"/>
    <property type="evidence" value="ECO:0007669"/>
    <property type="project" value="UniProtKB-KW"/>
</dbReference>
<reference evidence="16 17" key="1">
    <citation type="submission" date="2024-11" db="EMBL/GenBank/DDBJ databases">
        <title>Adaptive evolution of stress response genes in parasites aligns with host niche diversity.</title>
        <authorList>
            <person name="Hahn C."/>
            <person name="Resl P."/>
        </authorList>
    </citation>
    <scope>NUCLEOTIDE SEQUENCE [LARGE SCALE GENOMIC DNA]</scope>
    <source>
        <strain evidence="16">EGGRZ-B1_66</strain>
        <tissue evidence="16">Body</tissue>
    </source>
</reference>
<evidence type="ECO:0000256" key="2">
    <source>
        <dbReference type="ARBA" id="ARBA00004275"/>
    </source>
</evidence>
<evidence type="ECO:0000256" key="7">
    <source>
        <dbReference type="ARBA" id="ARBA00023002"/>
    </source>
</evidence>
<dbReference type="SUPFAM" id="SSF56645">
    <property type="entry name" value="Acyl-CoA dehydrogenase NM domain-like"/>
    <property type="match status" value="1"/>
</dbReference>
<protein>
    <recommendedName>
        <fullName evidence="10">Acyl-coenzyme A oxidase</fullName>
    </recommendedName>
</protein>
<dbReference type="Pfam" id="PF02770">
    <property type="entry name" value="Acyl-CoA_dh_M"/>
    <property type="match status" value="1"/>
</dbReference>
<dbReference type="FunFam" id="1.20.140.10:FF:000010">
    <property type="entry name" value="Acyl-coenzyme A oxidase"/>
    <property type="match status" value="1"/>
</dbReference>
<feature type="active site" description="Proton acceptor" evidence="11">
    <location>
        <position position="395"/>
    </location>
</feature>
<dbReference type="InterPro" id="IPR036250">
    <property type="entry name" value="AcylCo_DH-like_C"/>
</dbReference>
<dbReference type="InterPro" id="IPR002655">
    <property type="entry name" value="Acyl-CoA_oxidase_C"/>
</dbReference>
<dbReference type="EMBL" id="JBJKFK010000285">
    <property type="protein sequence ID" value="KAL3318119.1"/>
    <property type="molecule type" value="Genomic_DNA"/>
</dbReference>
<comment type="cofactor">
    <cofactor evidence="1">
        <name>FAD</name>
        <dbReference type="ChEBI" id="CHEBI:57692"/>
    </cofactor>
</comment>
<evidence type="ECO:0000259" key="15">
    <source>
        <dbReference type="Pfam" id="PF22924"/>
    </source>
</evidence>
<dbReference type="Pfam" id="PF01756">
    <property type="entry name" value="ACOX"/>
    <property type="match status" value="1"/>
</dbReference>
<feature type="domain" description="Acyl-CoA oxidase C-terminal" evidence="13">
    <location>
        <begin position="445"/>
        <end position="575"/>
    </location>
</feature>
<dbReference type="PANTHER" id="PTHR10909:SF382">
    <property type="entry name" value="ACYL-COENZYME A OXIDASE"/>
    <property type="match status" value="1"/>
</dbReference>
<dbReference type="Proteomes" id="UP001626550">
    <property type="component" value="Unassembled WGS sequence"/>
</dbReference>
<evidence type="ECO:0000256" key="11">
    <source>
        <dbReference type="PIRSR" id="PIRSR000168-1"/>
    </source>
</evidence>
<dbReference type="InterPro" id="IPR009100">
    <property type="entry name" value="AcylCoA_DH/oxidase_NM_dom_sf"/>
</dbReference>
<organism evidence="16 17">
    <name type="scientific">Cichlidogyrus casuarinus</name>
    <dbReference type="NCBI Taxonomy" id="1844966"/>
    <lineage>
        <taxon>Eukaryota</taxon>
        <taxon>Metazoa</taxon>
        <taxon>Spiralia</taxon>
        <taxon>Lophotrochozoa</taxon>
        <taxon>Platyhelminthes</taxon>
        <taxon>Monogenea</taxon>
        <taxon>Monopisthocotylea</taxon>
        <taxon>Dactylogyridea</taxon>
        <taxon>Ancyrocephalidae</taxon>
        <taxon>Cichlidogyrus</taxon>
    </lineage>
</organism>
<dbReference type="Gene3D" id="2.40.110.10">
    <property type="entry name" value="Butyryl-CoA Dehydrogenase, subunit A, domain 2"/>
    <property type="match status" value="1"/>
</dbReference>
<keyword evidence="17" id="KW-1185">Reference proteome</keyword>
<feature type="domain" description="Acyl-CoA oxidase/dehydrogenase middle" evidence="14">
    <location>
        <begin position="107"/>
        <end position="214"/>
    </location>
</feature>
<evidence type="ECO:0000256" key="1">
    <source>
        <dbReference type="ARBA" id="ARBA00001974"/>
    </source>
</evidence>
<gene>
    <name evidence="16" type="ORF">Ciccas_003228</name>
</gene>
<dbReference type="PANTHER" id="PTHR10909">
    <property type="entry name" value="ELECTRON TRANSPORT OXIDOREDUCTASE"/>
    <property type="match status" value="1"/>
</dbReference>
<evidence type="ECO:0000313" key="16">
    <source>
        <dbReference type="EMBL" id="KAL3318119.1"/>
    </source>
</evidence>
<feature type="binding site" evidence="12">
    <location>
        <position position="111"/>
    </location>
    <ligand>
        <name>FAD</name>
        <dbReference type="ChEBI" id="CHEBI:57692"/>
    </ligand>
</feature>
<keyword evidence="8" id="KW-0443">Lipid metabolism</keyword>
<dbReference type="AlphaFoldDB" id="A0ABD2QF03"/>
<keyword evidence="5 10" id="KW-0274">FAD</keyword>
<evidence type="ECO:0000256" key="12">
    <source>
        <dbReference type="PIRSR" id="PIRSR000168-2"/>
    </source>
</evidence>
<dbReference type="InterPro" id="IPR012258">
    <property type="entry name" value="Acyl-CoA_oxidase"/>
</dbReference>